<evidence type="ECO:0008006" key="2">
    <source>
        <dbReference type="Google" id="ProtNLM"/>
    </source>
</evidence>
<reference evidence="1" key="1">
    <citation type="submission" date="2018-06" db="EMBL/GenBank/DDBJ databases">
        <authorList>
            <person name="Zhirakovskaya E."/>
        </authorList>
    </citation>
    <scope>NUCLEOTIDE SEQUENCE</scope>
</reference>
<protein>
    <recommendedName>
        <fullName evidence="2">Macroglobulin domain-containing protein</fullName>
    </recommendedName>
</protein>
<evidence type="ECO:0000313" key="1">
    <source>
        <dbReference type="EMBL" id="VAW23004.1"/>
    </source>
</evidence>
<sequence length="576" mass="64926">MKRKILISALISTIALFNNLYGQKPEEKPGRNFPAEKLTVHITQECAFPGEVVWFKIYCTSPLYPEVELSRMAYIELVNSDNASLLRKKILLEGGEGEGAFIIPGNIQTGVYYIMSYTNWMKNFGEESFFKTSITIINPNEKFDYLEGERGDTEVVNSGGSCHKKIVQELKVTPLKGRYATREKVTVKIETGGIPGQVPCGNFSVSVYRKEPSLHIGGKFHTSEHALEQPESLAYLPDYNGVRLTGNITGASGKPIAGGQVVLSFPGQGTDVNSTKTDKNGDFHFLLKPNEGEKDVVFTLPRPNLKLKLEESFWNGFRKPPTKAVLMLGEDAAFYLKERYAHFQLQGKFKQKYFKVDKQSEGVNNGNWLFYAKPHKVIEIGEYITLDSITEYFWELIPSVKFVQRKGEYDISVINPLTFLPFEDAPGVFIDGVLYSDYDEIANIPVEEARQIAVIADTYYYRDFTFGGIVDIHTKKGDFSSVGILPCMVRVMYPLGAPPEVRYTAPDYSKIEPQTRIPDLRYLICWKPDVKLNDKGEATVEFYTSDVEGEFIVKVVALSNDGEILHCKNEILVKTL</sequence>
<dbReference type="EMBL" id="UOEP01000183">
    <property type="protein sequence ID" value="VAW23004.1"/>
    <property type="molecule type" value="Genomic_DNA"/>
</dbReference>
<dbReference type="InterPro" id="IPR008969">
    <property type="entry name" value="CarboxyPept-like_regulatory"/>
</dbReference>
<dbReference type="AlphaFoldDB" id="A0A3B0USD9"/>
<dbReference type="Gene3D" id="2.60.40.10">
    <property type="entry name" value="Immunoglobulins"/>
    <property type="match status" value="1"/>
</dbReference>
<proteinExistence type="predicted"/>
<dbReference type="SUPFAM" id="SSF49464">
    <property type="entry name" value="Carboxypeptidase regulatory domain-like"/>
    <property type="match status" value="1"/>
</dbReference>
<organism evidence="1">
    <name type="scientific">hydrothermal vent metagenome</name>
    <dbReference type="NCBI Taxonomy" id="652676"/>
    <lineage>
        <taxon>unclassified sequences</taxon>
        <taxon>metagenomes</taxon>
        <taxon>ecological metagenomes</taxon>
    </lineage>
</organism>
<dbReference type="InterPro" id="IPR013783">
    <property type="entry name" value="Ig-like_fold"/>
</dbReference>
<accession>A0A3B0USD9</accession>
<name>A0A3B0USD9_9ZZZZ</name>
<gene>
    <name evidence="1" type="ORF">MNBD_BACTEROID01-2230</name>
</gene>